<sequence>MRKAGARIRLRELEERDAEKLYPIWSDPEVVRYLNMQAAATITEVRSMIYILRSLAGRKKAYRWSILDLNTEEILGTCGFNDWDEENARGEIGYELGKQYWGMGYMEEALLLLLDHAFIVMEANRIEAKVVPENKPSIHLLEKLHFQHEGRLRKYERMNGQYEDVMLFSLLKEEFPFFFD</sequence>
<dbReference type="Proteomes" id="UP001377337">
    <property type="component" value="Chromosome"/>
</dbReference>
<organism evidence="2 3">
    <name type="scientific">Metabacillus sediminis</name>
    <dbReference type="NCBI Taxonomy" id="3117746"/>
    <lineage>
        <taxon>Bacteria</taxon>
        <taxon>Bacillati</taxon>
        <taxon>Bacillota</taxon>
        <taxon>Bacilli</taxon>
        <taxon>Bacillales</taxon>
        <taxon>Bacillaceae</taxon>
        <taxon>Metabacillus</taxon>
    </lineage>
</organism>
<dbReference type="SUPFAM" id="SSF55729">
    <property type="entry name" value="Acyl-CoA N-acyltransferases (Nat)"/>
    <property type="match status" value="1"/>
</dbReference>
<feature type="domain" description="N-acetyltransferase" evidence="1">
    <location>
        <begin position="8"/>
        <end position="171"/>
    </location>
</feature>
<gene>
    <name evidence="2" type="ORF">WCV65_17685</name>
</gene>
<dbReference type="InterPro" id="IPR000182">
    <property type="entry name" value="GNAT_dom"/>
</dbReference>
<evidence type="ECO:0000259" key="1">
    <source>
        <dbReference type="PROSITE" id="PS51186"/>
    </source>
</evidence>
<dbReference type="Pfam" id="PF13302">
    <property type="entry name" value="Acetyltransf_3"/>
    <property type="match status" value="1"/>
</dbReference>
<keyword evidence="2" id="KW-0808">Transferase</keyword>
<evidence type="ECO:0000313" key="2">
    <source>
        <dbReference type="EMBL" id="WXB96346.1"/>
    </source>
</evidence>
<dbReference type="PROSITE" id="PS51186">
    <property type="entry name" value="GNAT"/>
    <property type="match status" value="1"/>
</dbReference>
<dbReference type="PANTHER" id="PTHR43792">
    <property type="entry name" value="GNAT FAMILY, PUTATIVE (AFU_ORTHOLOGUE AFUA_3G00765)-RELATED-RELATED"/>
    <property type="match status" value="1"/>
</dbReference>
<evidence type="ECO:0000313" key="3">
    <source>
        <dbReference type="Proteomes" id="UP001377337"/>
    </source>
</evidence>
<protein>
    <submittedName>
        <fullName evidence="2">GNAT family protein</fullName>
        <ecNumber evidence="2">2.-.-.-</ecNumber>
    </submittedName>
</protein>
<reference evidence="2 3" key="1">
    <citation type="submission" date="2024-02" db="EMBL/GenBank/DDBJ databases">
        <title>Seven novel Bacillus-like species.</title>
        <authorList>
            <person name="Liu G."/>
        </authorList>
    </citation>
    <scope>NUCLEOTIDE SEQUENCE [LARGE SCALE GENOMIC DNA]</scope>
    <source>
        <strain evidence="2 3">FJAT-52054</strain>
    </source>
</reference>
<accession>A0ABZ2NGG8</accession>
<keyword evidence="3" id="KW-1185">Reference proteome</keyword>
<dbReference type="InterPro" id="IPR016181">
    <property type="entry name" value="Acyl_CoA_acyltransferase"/>
</dbReference>
<name>A0ABZ2NGG8_9BACI</name>
<dbReference type="RefSeq" id="WP_035413468.1">
    <property type="nucleotide sequence ID" value="NZ_CP147407.1"/>
</dbReference>
<dbReference type="EC" id="2.-.-.-" evidence="2"/>
<dbReference type="Gene3D" id="3.40.630.30">
    <property type="match status" value="1"/>
</dbReference>
<dbReference type="EMBL" id="CP147407">
    <property type="protein sequence ID" value="WXB96346.1"/>
    <property type="molecule type" value="Genomic_DNA"/>
</dbReference>
<dbReference type="GO" id="GO:0016740">
    <property type="term" value="F:transferase activity"/>
    <property type="evidence" value="ECO:0007669"/>
    <property type="project" value="UniProtKB-KW"/>
</dbReference>
<dbReference type="PANTHER" id="PTHR43792:SF9">
    <property type="entry name" value="RIBOSOMAL-PROTEIN-ALANINE ACETYLTRANSFERASE"/>
    <property type="match status" value="1"/>
</dbReference>
<proteinExistence type="predicted"/>
<dbReference type="InterPro" id="IPR051531">
    <property type="entry name" value="N-acetyltransferase"/>
</dbReference>